<keyword evidence="2" id="KW-1185">Reference proteome</keyword>
<dbReference type="EMBL" id="GL435626">
    <property type="protein sequence ID" value="EFN72960.1"/>
    <property type="molecule type" value="Genomic_DNA"/>
</dbReference>
<dbReference type="Proteomes" id="UP000000311">
    <property type="component" value="Unassembled WGS sequence"/>
</dbReference>
<dbReference type="AlphaFoldDB" id="E2A0Q7"/>
<reference evidence="1 2" key="1">
    <citation type="journal article" date="2010" name="Science">
        <title>Genomic comparison of the ants Camponotus floridanus and Harpegnathos saltator.</title>
        <authorList>
            <person name="Bonasio R."/>
            <person name="Zhang G."/>
            <person name="Ye C."/>
            <person name="Mutti N.S."/>
            <person name="Fang X."/>
            <person name="Qin N."/>
            <person name="Donahue G."/>
            <person name="Yang P."/>
            <person name="Li Q."/>
            <person name="Li C."/>
            <person name="Zhang P."/>
            <person name="Huang Z."/>
            <person name="Berger S.L."/>
            <person name="Reinberg D."/>
            <person name="Wang J."/>
            <person name="Liebig J."/>
        </authorList>
    </citation>
    <scope>NUCLEOTIDE SEQUENCE [LARGE SCALE GENOMIC DNA]</scope>
    <source>
        <strain evidence="2">C129</strain>
    </source>
</reference>
<dbReference type="InParanoid" id="E2A0Q7"/>
<name>E2A0Q7_CAMFO</name>
<sequence>MACNRAAKSGFAAEAQRKAFCSVIGNSC</sequence>
<proteinExistence type="predicted"/>
<gene>
    <name evidence="1" type="ORF">EAG_11252</name>
</gene>
<accession>E2A0Q7</accession>
<evidence type="ECO:0000313" key="1">
    <source>
        <dbReference type="EMBL" id="EFN72960.1"/>
    </source>
</evidence>
<protein>
    <submittedName>
        <fullName evidence="1">Uncharacterized protein</fullName>
    </submittedName>
</protein>
<organism evidence="2">
    <name type="scientific">Camponotus floridanus</name>
    <name type="common">Florida carpenter ant</name>
    <dbReference type="NCBI Taxonomy" id="104421"/>
    <lineage>
        <taxon>Eukaryota</taxon>
        <taxon>Metazoa</taxon>
        <taxon>Ecdysozoa</taxon>
        <taxon>Arthropoda</taxon>
        <taxon>Hexapoda</taxon>
        <taxon>Insecta</taxon>
        <taxon>Pterygota</taxon>
        <taxon>Neoptera</taxon>
        <taxon>Endopterygota</taxon>
        <taxon>Hymenoptera</taxon>
        <taxon>Apocrita</taxon>
        <taxon>Aculeata</taxon>
        <taxon>Formicoidea</taxon>
        <taxon>Formicidae</taxon>
        <taxon>Formicinae</taxon>
        <taxon>Camponotus</taxon>
    </lineage>
</organism>
<evidence type="ECO:0000313" key="2">
    <source>
        <dbReference type="Proteomes" id="UP000000311"/>
    </source>
</evidence>